<sequence length="95" mass="10011">MLARQESGVKLGLGDFIFYSLLVGRAAVDGDVLTVVACYVAILVGMCITIVALSLVGKALPALPVSIACGILFYFTTALVISPFIAATSEHRLFF</sequence>
<keyword evidence="1" id="KW-1133">Transmembrane helix</keyword>
<keyword evidence="3" id="KW-1185">Reference proteome</keyword>
<name>A0A3P7M8H4_DIBLA</name>
<accession>A0A3P7M8H4</accession>
<keyword evidence="1" id="KW-0812">Transmembrane</keyword>
<dbReference type="EMBL" id="UYRU01075330">
    <property type="protein sequence ID" value="VDN25725.1"/>
    <property type="molecule type" value="Genomic_DNA"/>
</dbReference>
<evidence type="ECO:0000313" key="3">
    <source>
        <dbReference type="Proteomes" id="UP000281553"/>
    </source>
</evidence>
<dbReference type="InterPro" id="IPR042524">
    <property type="entry name" value="Presenilin_C"/>
</dbReference>
<dbReference type="GO" id="GO:0034205">
    <property type="term" value="P:amyloid-beta formation"/>
    <property type="evidence" value="ECO:0007669"/>
    <property type="project" value="TreeGrafter"/>
</dbReference>
<evidence type="ECO:0000313" key="2">
    <source>
        <dbReference type="EMBL" id="VDN25725.1"/>
    </source>
</evidence>
<dbReference type="GO" id="GO:0016485">
    <property type="term" value="P:protein processing"/>
    <property type="evidence" value="ECO:0007669"/>
    <property type="project" value="InterPro"/>
</dbReference>
<evidence type="ECO:0008006" key="4">
    <source>
        <dbReference type="Google" id="ProtNLM"/>
    </source>
</evidence>
<dbReference type="GO" id="GO:0070765">
    <property type="term" value="C:gamma-secretase complex"/>
    <property type="evidence" value="ECO:0007669"/>
    <property type="project" value="TreeGrafter"/>
</dbReference>
<organism evidence="2 3">
    <name type="scientific">Dibothriocephalus latus</name>
    <name type="common">Fish tapeworm</name>
    <name type="synonym">Diphyllobothrium latum</name>
    <dbReference type="NCBI Taxonomy" id="60516"/>
    <lineage>
        <taxon>Eukaryota</taxon>
        <taxon>Metazoa</taxon>
        <taxon>Spiralia</taxon>
        <taxon>Lophotrochozoa</taxon>
        <taxon>Platyhelminthes</taxon>
        <taxon>Cestoda</taxon>
        <taxon>Eucestoda</taxon>
        <taxon>Diphyllobothriidea</taxon>
        <taxon>Diphyllobothriidae</taxon>
        <taxon>Dibothriocephalus</taxon>
    </lineage>
</organism>
<dbReference type="GO" id="GO:0006509">
    <property type="term" value="P:membrane protein ectodomain proteolysis"/>
    <property type="evidence" value="ECO:0007669"/>
    <property type="project" value="TreeGrafter"/>
</dbReference>
<dbReference type="InterPro" id="IPR001108">
    <property type="entry name" value="Peptidase_A22A"/>
</dbReference>
<dbReference type="Proteomes" id="UP000281553">
    <property type="component" value="Unassembled WGS sequence"/>
</dbReference>
<dbReference type="PANTHER" id="PTHR10202">
    <property type="entry name" value="PRESENILIN"/>
    <property type="match status" value="1"/>
</dbReference>
<dbReference type="Pfam" id="PF01080">
    <property type="entry name" value="Presenilin"/>
    <property type="match status" value="1"/>
</dbReference>
<dbReference type="PANTHER" id="PTHR10202:SF25">
    <property type="entry name" value="PRESENILIN SPE-4"/>
    <property type="match status" value="1"/>
</dbReference>
<evidence type="ECO:0000256" key="1">
    <source>
        <dbReference type="SAM" id="Phobius"/>
    </source>
</evidence>
<feature type="transmembrane region" description="Helical" evidence="1">
    <location>
        <begin position="34"/>
        <end position="56"/>
    </location>
</feature>
<dbReference type="AlphaFoldDB" id="A0A3P7M8H4"/>
<reference evidence="2 3" key="1">
    <citation type="submission" date="2018-11" db="EMBL/GenBank/DDBJ databases">
        <authorList>
            <consortium name="Pathogen Informatics"/>
        </authorList>
    </citation>
    <scope>NUCLEOTIDE SEQUENCE [LARGE SCALE GENOMIC DNA]</scope>
</reference>
<dbReference type="GO" id="GO:0042500">
    <property type="term" value="F:aspartic endopeptidase activity, intramembrane cleaving"/>
    <property type="evidence" value="ECO:0007669"/>
    <property type="project" value="InterPro"/>
</dbReference>
<protein>
    <recommendedName>
        <fullName evidence="4">Presenilin</fullName>
    </recommendedName>
</protein>
<proteinExistence type="predicted"/>
<feature type="transmembrane region" description="Helical" evidence="1">
    <location>
        <begin position="63"/>
        <end position="86"/>
    </location>
</feature>
<dbReference type="OrthoDB" id="20287at2759"/>
<dbReference type="GO" id="GO:0007219">
    <property type="term" value="P:Notch signaling pathway"/>
    <property type="evidence" value="ECO:0007669"/>
    <property type="project" value="TreeGrafter"/>
</dbReference>
<gene>
    <name evidence="2" type="ORF">DILT_LOCUS14676</name>
</gene>
<dbReference type="Gene3D" id="1.10.472.100">
    <property type="entry name" value="Presenilin"/>
    <property type="match status" value="1"/>
</dbReference>
<dbReference type="GO" id="GO:0055074">
    <property type="term" value="P:calcium ion homeostasis"/>
    <property type="evidence" value="ECO:0007669"/>
    <property type="project" value="TreeGrafter"/>
</dbReference>
<keyword evidence="1" id="KW-0472">Membrane</keyword>